<dbReference type="PANTHER" id="PTHR30055:SF209">
    <property type="entry name" value="POSSIBLE TRANSCRIPTIONAL REGULATORY PROTEIN (PROBABLY TETR-FAMILY)"/>
    <property type="match status" value="1"/>
</dbReference>
<dbReference type="InterPro" id="IPR036271">
    <property type="entry name" value="Tet_transcr_reg_TetR-rel_C_sf"/>
</dbReference>
<protein>
    <submittedName>
        <fullName evidence="4">TetR/AcrR family transcriptional regulator</fullName>
    </submittedName>
</protein>
<dbReference type="PROSITE" id="PS50977">
    <property type="entry name" value="HTH_TETR_2"/>
    <property type="match status" value="1"/>
</dbReference>
<dbReference type="SUPFAM" id="SSF46689">
    <property type="entry name" value="Homeodomain-like"/>
    <property type="match status" value="1"/>
</dbReference>
<sequence length="205" mass="22254">MAVKAGTYKGRSAEERTAERRARLLEATLEVWGRDGGPKVTMTRICAEAGLTERYFYESFDGLDAALRAVMDGIAEQIADRSVAALGAATGDPTERVRAGIGAFVEILTDDPRKGRVAIVESMSIDALRPHRAELLRRFAELAAHEARGLYGVEAWDEVEGRIAATMFIGGVAELVTAWIEGVLEADPQMIVDAATHHFTSTAHR</sequence>
<keyword evidence="5" id="KW-1185">Reference proteome</keyword>
<feature type="domain" description="HTH tetR-type" evidence="3">
    <location>
        <begin position="18"/>
        <end position="78"/>
    </location>
</feature>
<dbReference type="GO" id="GO:0000976">
    <property type="term" value="F:transcription cis-regulatory region binding"/>
    <property type="evidence" value="ECO:0007669"/>
    <property type="project" value="TreeGrafter"/>
</dbReference>
<evidence type="ECO:0000259" key="3">
    <source>
        <dbReference type="PROSITE" id="PS50977"/>
    </source>
</evidence>
<dbReference type="AlphaFoldDB" id="A0A641ATR7"/>
<organism evidence="4 5">
    <name type="scientific">Aeromicrobium fastidiosum</name>
    <dbReference type="NCBI Taxonomy" id="52699"/>
    <lineage>
        <taxon>Bacteria</taxon>
        <taxon>Bacillati</taxon>
        <taxon>Actinomycetota</taxon>
        <taxon>Actinomycetes</taxon>
        <taxon>Propionibacteriales</taxon>
        <taxon>Nocardioidaceae</taxon>
        <taxon>Aeromicrobium</taxon>
    </lineage>
</organism>
<keyword evidence="1 2" id="KW-0238">DNA-binding</keyword>
<dbReference type="RefSeq" id="WP_129180569.1">
    <property type="nucleotide sequence ID" value="NZ_JAGIOG010000001.1"/>
</dbReference>
<dbReference type="SUPFAM" id="SSF48498">
    <property type="entry name" value="Tetracyclin repressor-like, C-terminal domain"/>
    <property type="match status" value="1"/>
</dbReference>
<dbReference type="PANTHER" id="PTHR30055">
    <property type="entry name" value="HTH-TYPE TRANSCRIPTIONAL REGULATOR RUTR"/>
    <property type="match status" value="1"/>
</dbReference>
<proteinExistence type="predicted"/>
<accession>A0A641ATR7</accession>
<dbReference type="InterPro" id="IPR050109">
    <property type="entry name" value="HTH-type_TetR-like_transc_reg"/>
</dbReference>
<dbReference type="OrthoDB" id="9790413at2"/>
<dbReference type="InterPro" id="IPR001647">
    <property type="entry name" value="HTH_TetR"/>
</dbReference>
<dbReference type="InterPro" id="IPR009057">
    <property type="entry name" value="Homeodomain-like_sf"/>
</dbReference>
<name>A0A641ATR7_9ACTN</name>
<feature type="DNA-binding region" description="H-T-H motif" evidence="2">
    <location>
        <begin position="41"/>
        <end position="60"/>
    </location>
</feature>
<reference evidence="4" key="1">
    <citation type="submission" date="2019-09" db="EMBL/GenBank/DDBJ databases">
        <authorList>
            <person name="Li J."/>
        </authorList>
    </citation>
    <scope>NUCLEOTIDE SEQUENCE [LARGE SCALE GENOMIC DNA]</scope>
    <source>
        <strain evidence="4">NRBC 14897</strain>
    </source>
</reference>
<dbReference type="GO" id="GO:0003700">
    <property type="term" value="F:DNA-binding transcription factor activity"/>
    <property type="evidence" value="ECO:0007669"/>
    <property type="project" value="TreeGrafter"/>
</dbReference>
<evidence type="ECO:0000313" key="4">
    <source>
        <dbReference type="EMBL" id="KAA1380268.1"/>
    </source>
</evidence>
<evidence type="ECO:0000256" key="2">
    <source>
        <dbReference type="PROSITE-ProRule" id="PRU00335"/>
    </source>
</evidence>
<evidence type="ECO:0000313" key="5">
    <source>
        <dbReference type="Proteomes" id="UP001515100"/>
    </source>
</evidence>
<dbReference type="Proteomes" id="UP001515100">
    <property type="component" value="Unassembled WGS sequence"/>
</dbReference>
<gene>
    <name evidence="4" type="ORF">ESP62_003470</name>
</gene>
<dbReference type="EMBL" id="SDPP02000001">
    <property type="protein sequence ID" value="KAA1380268.1"/>
    <property type="molecule type" value="Genomic_DNA"/>
</dbReference>
<dbReference type="Gene3D" id="1.10.357.10">
    <property type="entry name" value="Tetracycline Repressor, domain 2"/>
    <property type="match status" value="1"/>
</dbReference>
<comment type="caution">
    <text evidence="4">The sequence shown here is derived from an EMBL/GenBank/DDBJ whole genome shotgun (WGS) entry which is preliminary data.</text>
</comment>
<evidence type="ECO:0000256" key="1">
    <source>
        <dbReference type="ARBA" id="ARBA00023125"/>
    </source>
</evidence>